<feature type="signal peptide" evidence="1">
    <location>
        <begin position="1"/>
        <end position="27"/>
    </location>
</feature>
<gene>
    <name evidence="2" type="ORF">GF068_26890</name>
</gene>
<reference evidence="2 3" key="1">
    <citation type="submission" date="2019-10" db="EMBL/GenBank/DDBJ databases">
        <title>A soil myxobacterium in the family Polyangiaceae.</title>
        <authorList>
            <person name="Li Y."/>
            <person name="Wang J."/>
        </authorList>
    </citation>
    <scope>NUCLEOTIDE SEQUENCE [LARGE SCALE GENOMIC DNA]</scope>
    <source>
        <strain evidence="2 3">DSM 14734</strain>
    </source>
</reference>
<proteinExistence type="predicted"/>
<organism evidence="2 3">
    <name type="scientific">Polyangium spumosum</name>
    <dbReference type="NCBI Taxonomy" id="889282"/>
    <lineage>
        <taxon>Bacteria</taxon>
        <taxon>Pseudomonadati</taxon>
        <taxon>Myxococcota</taxon>
        <taxon>Polyangia</taxon>
        <taxon>Polyangiales</taxon>
        <taxon>Polyangiaceae</taxon>
        <taxon>Polyangium</taxon>
    </lineage>
</organism>
<dbReference type="EMBL" id="WJIE01000008">
    <property type="protein sequence ID" value="MRG95515.1"/>
    <property type="molecule type" value="Genomic_DNA"/>
</dbReference>
<dbReference type="RefSeq" id="WP_153822338.1">
    <property type="nucleotide sequence ID" value="NZ_WJIE01000008.1"/>
</dbReference>
<accession>A0A6N7PYZ8</accession>
<dbReference type="Gene3D" id="2.40.160.10">
    <property type="entry name" value="Porin"/>
    <property type="match status" value="1"/>
</dbReference>
<dbReference type="InterPro" id="IPR023614">
    <property type="entry name" value="Porin_dom_sf"/>
</dbReference>
<protein>
    <recommendedName>
        <fullName evidence="4">Porin</fullName>
    </recommendedName>
</protein>
<name>A0A6N7PYZ8_9BACT</name>
<sequence>MRFSSLRGALAFSFSVSLLATTTPAMAEPPMMKEQSVRPRIEARSKDGRYSVALGGFLQGRYTLVARDFELESSSFDTPRTRLYAFGHVHSPNVRYRLMLGTPASSIHPELYDAYVDFRATDAIGFRAGRFKIPVFREWVETARMIASVERTSLTQTLAPGRSYGVLASGELFAAHVDYAVGVFNGVGRISEAGAAVESPVVAGRAAWNLMGRSIEGEVDFLDSPRTVVVGLSGYTTLDPARATAGGFEMAYRGHGLDVTLELMGQSQRTTTGSRTVAGLYARADRYIPSLRSGFGARVTRIVGADAPELTRTELELDAAYYAAEHDLKIVANVGLARRHEARAWEPFVMVQAQAAF</sequence>
<evidence type="ECO:0008006" key="4">
    <source>
        <dbReference type="Google" id="ProtNLM"/>
    </source>
</evidence>
<evidence type="ECO:0000313" key="3">
    <source>
        <dbReference type="Proteomes" id="UP000440224"/>
    </source>
</evidence>
<evidence type="ECO:0000256" key="1">
    <source>
        <dbReference type="SAM" id="SignalP"/>
    </source>
</evidence>
<keyword evidence="3" id="KW-1185">Reference proteome</keyword>
<dbReference type="AlphaFoldDB" id="A0A6N7PYZ8"/>
<dbReference type="OrthoDB" id="976976at2"/>
<keyword evidence="1" id="KW-0732">Signal</keyword>
<dbReference type="Proteomes" id="UP000440224">
    <property type="component" value="Unassembled WGS sequence"/>
</dbReference>
<evidence type="ECO:0000313" key="2">
    <source>
        <dbReference type="EMBL" id="MRG95515.1"/>
    </source>
</evidence>
<comment type="caution">
    <text evidence="2">The sequence shown here is derived from an EMBL/GenBank/DDBJ whole genome shotgun (WGS) entry which is preliminary data.</text>
</comment>
<feature type="chain" id="PRO_5026775605" description="Porin" evidence="1">
    <location>
        <begin position="28"/>
        <end position="357"/>
    </location>
</feature>